<gene>
    <name evidence="1" type="ORF">HanXRQr2_Chr04g0164821</name>
</gene>
<dbReference type="EMBL" id="MNCJ02000319">
    <property type="protein sequence ID" value="KAF5810050.1"/>
    <property type="molecule type" value="Genomic_DNA"/>
</dbReference>
<proteinExistence type="predicted"/>
<keyword evidence="2" id="KW-1185">Reference proteome</keyword>
<reference evidence="1" key="2">
    <citation type="submission" date="2020-06" db="EMBL/GenBank/DDBJ databases">
        <title>Helianthus annuus Genome sequencing and assembly Release 2.</title>
        <authorList>
            <person name="Gouzy J."/>
            <person name="Langlade N."/>
            <person name="Munos S."/>
        </authorList>
    </citation>
    <scope>NUCLEOTIDE SEQUENCE</scope>
    <source>
        <tissue evidence="1">Leaves</tissue>
    </source>
</reference>
<organism evidence="1 2">
    <name type="scientific">Helianthus annuus</name>
    <name type="common">Common sunflower</name>
    <dbReference type="NCBI Taxonomy" id="4232"/>
    <lineage>
        <taxon>Eukaryota</taxon>
        <taxon>Viridiplantae</taxon>
        <taxon>Streptophyta</taxon>
        <taxon>Embryophyta</taxon>
        <taxon>Tracheophyta</taxon>
        <taxon>Spermatophyta</taxon>
        <taxon>Magnoliopsida</taxon>
        <taxon>eudicotyledons</taxon>
        <taxon>Gunneridae</taxon>
        <taxon>Pentapetalae</taxon>
        <taxon>asterids</taxon>
        <taxon>campanulids</taxon>
        <taxon>Asterales</taxon>
        <taxon>Asteraceae</taxon>
        <taxon>Asteroideae</taxon>
        <taxon>Heliantheae alliance</taxon>
        <taxon>Heliantheae</taxon>
        <taxon>Helianthus</taxon>
    </lineage>
</organism>
<sequence>MLSEDEDDFQPFALPNFGDDLPIADGVPVEDPFDIPIRSMTIFLSVIPMGDGEIDDDVVAVPPPAIPVIELSSDSSLHSVLDSFESVISSALRAAGLQLYATDSDDDTTMSAAPSPARVPIPPDDPEPIPELAPVPFGQLDIAPIKSEPIPGPNYVPFGLPDIAPLFHIRYLDLLIFLLQSHSFLHPHPLMLLPYLLLSLMSTVLIYRLVSSRTSLHPIRGRYFGPAPRYDPFASAVFPPIPPITSFTPFSSTPLDEPFRWFPPYTMPISDPYHPSHFVGYTRDELLLSLQLKFEILSRRVMELELTPPCPPPCPCQCTFLPPHTSPSASFIPPPAVTVPPHSSTSPFAHPPATL</sequence>
<reference evidence="1" key="1">
    <citation type="journal article" date="2017" name="Nature">
        <title>The sunflower genome provides insights into oil metabolism, flowering and Asterid evolution.</title>
        <authorList>
            <person name="Badouin H."/>
            <person name="Gouzy J."/>
            <person name="Grassa C.J."/>
            <person name="Murat F."/>
            <person name="Staton S.E."/>
            <person name="Cottret L."/>
            <person name="Lelandais-Briere C."/>
            <person name="Owens G.L."/>
            <person name="Carrere S."/>
            <person name="Mayjonade B."/>
            <person name="Legrand L."/>
            <person name="Gill N."/>
            <person name="Kane N.C."/>
            <person name="Bowers J.E."/>
            <person name="Hubner S."/>
            <person name="Bellec A."/>
            <person name="Berard A."/>
            <person name="Berges H."/>
            <person name="Blanchet N."/>
            <person name="Boniface M.C."/>
            <person name="Brunel D."/>
            <person name="Catrice O."/>
            <person name="Chaidir N."/>
            <person name="Claudel C."/>
            <person name="Donnadieu C."/>
            <person name="Faraut T."/>
            <person name="Fievet G."/>
            <person name="Helmstetter N."/>
            <person name="King M."/>
            <person name="Knapp S.J."/>
            <person name="Lai Z."/>
            <person name="Le Paslier M.C."/>
            <person name="Lippi Y."/>
            <person name="Lorenzon L."/>
            <person name="Mandel J.R."/>
            <person name="Marage G."/>
            <person name="Marchand G."/>
            <person name="Marquand E."/>
            <person name="Bret-Mestries E."/>
            <person name="Morien E."/>
            <person name="Nambeesan S."/>
            <person name="Nguyen T."/>
            <person name="Pegot-Espagnet P."/>
            <person name="Pouilly N."/>
            <person name="Raftis F."/>
            <person name="Sallet E."/>
            <person name="Schiex T."/>
            <person name="Thomas J."/>
            <person name="Vandecasteele C."/>
            <person name="Vares D."/>
            <person name="Vear F."/>
            <person name="Vautrin S."/>
            <person name="Crespi M."/>
            <person name="Mangin B."/>
            <person name="Burke J.M."/>
            <person name="Salse J."/>
            <person name="Munos S."/>
            <person name="Vincourt P."/>
            <person name="Rieseberg L.H."/>
            <person name="Langlade N.B."/>
        </authorList>
    </citation>
    <scope>NUCLEOTIDE SEQUENCE</scope>
    <source>
        <tissue evidence="1">Leaves</tissue>
    </source>
</reference>
<evidence type="ECO:0000313" key="1">
    <source>
        <dbReference type="EMBL" id="KAF5810050.1"/>
    </source>
</evidence>
<dbReference type="Proteomes" id="UP000215914">
    <property type="component" value="Unassembled WGS sequence"/>
</dbReference>
<dbReference type="Gramene" id="mRNA:HanXRQr2_Chr04g0164821">
    <property type="protein sequence ID" value="mRNA:HanXRQr2_Chr04g0164821"/>
    <property type="gene ID" value="HanXRQr2_Chr04g0164821"/>
</dbReference>
<dbReference type="AlphaFoldDB" id="A0A9K3NS87"/>
<accession>A0A9K3NS87</accession>
<comment type="caution">
    <text evidence="1">The sequence shown here is derived from an EMBL/GenBank/DDBJ whole genome shotgun (WGS) entry which is preliminary data.</text>
</comment>
<name>A0A9K3NS87_HELAN</name>
<evidence type="ECO:0000313" key="2">
    <source>
        <dbReference type="Proteomes" id="UP000215914"/>
    </source>
</evidence>
<protein>
    <submittedName>
        <fullName evidence="1">Uncharacterized protein</fullName>
    </submittedName>
</protein>